<dbReference type="InterPro" id="IPR014284">
    <property type="entry name" value="RNA_pol_sigma-70_dom"/>
</dbReference>
<evidence type="ECO:0000256" key="4">
    <source>
        <dbReference type="ARBA" id="ARBA00023163"/>
    </source>
</evidence>
<comment type="similarity">
    <text evidence="1">Belongs to the sigma-70 factor family. ECF subfamily.</text>
</comment>
<dbReference type="InterPro" id="IPR025665">
    <property type="entry name" value="Beta-barrel_OMP_2"/>
</dbReference>
<feature type="compositionally biased region" description="Polar residues" evidence="5">
    <location>
        <begin position="207"/>
        <end position="220"/>
    </location>
</feature>
<evidence type="ECO:0000256" key="3">
    <source>
        <dbReference type="ARBA" id="ARBA00023082"/>
    </source>
</evidence>
<gene>
    <name evidence="10" type="ORF">M094_1610</name>
</gene>
<keyword evidence="6" id="KW-0812">Transmembrane</keyword>
<evidence type="ECO:0000313" key="11">
    <source>
        <dbReference type="Proteomes" id="UP000028013"/>
    </source>
</evidence>
<protein>
    <submittedName>
        <fullName evidence="10">RNA polymerase sigma factor, sigma-70 family protein</fullName>
    </submittedName>
</protein>
<evidence type="ECO:0000259" key="9">
    <source>
        <dbReference type="Pfam" id="PF13568"/>
    </source>
</evidence>
<comment type="caution">
    <text evidence="10">The sequence shown here is derived from an EMBL/GenBank/DDBJ whole genome shotgun (WGS) entry which is preliminary data.</text>
</comment>
<dbReference type="RefSeq" id="WP_035448996.1">
    <property type="nucleotide sequence ID" value="NZ_JNHN01000174.1"/>
</dbReference>
<evidence type="ECO:0000256" key="5">
    <source>
        <dbReference type="SAM" id="MobiDB-lite"/>
    </source>
</evidence>
<dbReference type="InterPro" id="IPR036388">
    <property type="entry name" value="WH-like_DNA-bd_sf"/>
</dbReference>
<feature type="domain" description="RNA polymerase sigma factor 70 region 4 type 2" evidence="8">
    <location>
        <begin position="117"/>
        <end position="165"/>
    </location>
</feature>
<name>A0A078RZR4_BACUN</name>
<dbReference type="InterPro" id="IPR013249">
    <property type="entry name" value="RNA_pol_sigma70_r4_t2"/>
</dbReference>
<evidence type="ECO:0000259" key="8">
    <source>
        <dbReference type="Pfam" id="PF08281"/>
    </source>
</evidence>
<dbReference type="PANTHER" id="PTHR43133">
    <property type="entry name" value="RNA POLYMERASE ECF-TYPE SIGMA FACTO"/>
    <property type="match status" value="1"/>
</dbReference>
<dbReference type="SUPFAM" id="SSF56925">
    <property type="entry name" value="OMPA-like"/>
    <property type="match status" value="1"/>
</dbReference>
<dbReference type="GO" id="GO:0003677">
    <property type="term" value="F:DNA binding"/>
    <property type="evidence" value="ECO:0007669"/>
    <property type="project" value="InterPro"/>
</dbReference>
<evidence type="ECO:0000256" key="6">
    <source>
        <dbReference type="SAM" id="Phobius"/>
    </source>
</evidence>
<evidence type="ECO:0000256" key="1">
    <source>
        <dbReference type="ARBA" id="ARBA00010641"/>
    </source>
</evidence>
<keyword evidence="4" id="KW-0804">Transcription</keyword>
<dbReference type="PANTHER" id="PTHR43133:SF46">
    <property type="entry name" value="RNA POLYMERASE SIGMA-70 FACTOR ECF SUBFAMILY"/>
    <property type="match status" value="1"/>
</dbReference>
<dbReference type="Pfam" id="PF08281">
    <property type="entry name" value="Sigma70_r4_2"/>
    <property type="match status" value="1"/>
</dbReference>
<dbReference type="InterPro" id="IPR013324">
    <property type="entry name" value="RNA_pol_sigma_r3/r4-like"/>
</dbReference>
<feature type="transmembrane region" description="Helical" evidence="6">
    <location>
        <begin position="173"/>
        <end position="191"/>
    </location>
</feature>
<dbReference type="Proteomes" id="UP000028013">
    <property type="component" value="Unassembled WGS sequence"/>
</dbReference>
<dbReference type="GO" id="GO:0016987">
    <property type="term" value="F:sigma factor activity"/>
    <property type="evidence" value="ECO:0007669"/>
    <property type="project" value="UniProtKB-KW"/>
</dbReference>
<sequence length="546" mass="62277">MDTKALVTLCQKGNGQALSLLYENYSEKMLKVCLRYIPDPTIAQDLLHDGFVIIFTSIHSLRNPEKLEYWMKKIMRNLALQYLNHANANPTIPLTDIPEEEEPAENPFCPDFISYDKMLDIVESLPEGYCKVFKLAVLEGLSHKEIGDLLGIAPHSSSSQLFRAKILLKKMLAGYRVFIVLTVLLLFPTLYDYLYREKKSVRENRLSKVSSRQAGSTQQTKKADTPRNDEQCHTKENLNKRERIIPPVPVSTEWPLAIPKMKDSIHKYPIPSPFTGQTITNRQMAFASSPSPMPPTRKKKSGKWKLMLAGSLGPQLAQNLYKLIATPHTDGISSDFPQQVSTWEEYYSYLHTRYQQGTLGKDSIGLMQIAQNNSGRIVENQQHHAPIVVGLSLSKKLNERWSLETGLQYTLLRSEFTTGEAFRIQDNQKLHYIGIPLRLSYRFWHYKRFSGYATAGMQVDIPIKGTLQSFHVTDSIPHKLGSHPVSAPWQWSVNTSIGIQYHLTPQAGIYLEPTVNYYIPDGSQLRTIRKEHPFTFTLPVGLRISW</sequence>
<accession>A0A078RZR4</accession>
<dbReference type="EMBL" id="JNHN01000174">
    <property type="protein sequence ID" value="KDS50679.1"/>
    <property type="molecule type" value="Genomic_DNA"/>
</dbReference>
<organism evidence="10 11">
    <name type="scientific">Bacteroides uniformis str. 3978 T3 ii</name>
    <dbReference type="NCBI Taxonomy" id="1339349"/>
    <lineage>
        <taxon>Bacteria</taxon>
        <taxon>Pseudomonadati</taxon>
        <taxon>Bacteroidota</taxon>
        <taxon>Bacteroidia</taxon>
        <taxon>Bacteroidales</taxon>
        <taxon>Bacteroidaceae</taxon>
        <taxon>Bacteroides</taxon>
    </lineage>
</organism>
<dbReference type="GO" id="GO:0006352">
    <property type="term" value="P:DNA-templated transcription initiation"/>
    <property type="evidence" value="ECO:0007669"/>
    <property type="project" value="InterPro"/>
</dbReference>
<proteinExistence type="inferred from homology"/>
<evidence type="ECO:0000259" key="7">
    <source>
        <dbReference type="Pfam" id="PF04542"/>
    </source>
</evidence>
<dbReference type="Pfam" id="PF04542">
    <property type="entry name" value="Sigma70_r2"/>
    <property type="match status" value="1"/>
</dbReference>
<reference evidence="10 11" key="1">
    <citation type="submission" date="2014-04" db="EMBL/GenBank/DDBJ databases">
        <authorList>
            <person name="Sears C."/>
            <person name="Carroll K."/>
            <person name="Sack B.R."/>
            <person name="Qadri F."/>
            <person name="Myers L.L."/>
            <person name="Chung G.-T."/>
            <person name="Escheverria P."/>
            <person name="Fraser C.M."/>
            <person name="Sadzewicz L."/>
            <person name="Shefchek K.A."/>
            <person name="Tallon L."/>
            <person name="Das S.P."/>
            <person name="Daugherty S."/>
            <person name="Mongodin E.F."/>
        </authorList>
    </citation>
    <scope>NUCLEOTIDE SEQUENCE [LARGE SCALE GENOMIC DNA]</scope>
    <source>
        <strain evidence="10 11">3978 T3 ii</strain>
    </source>
</reference>
<dbReference type="Gene3D" id="1.10.10.10">
    <property type="entry name" value="Winged helix-like DNA-binding domain superfamily/Winged helix DNA-binding domain"/>
    <property type="match status" value="1"/>
</dbReference>
<evidence type="ECO:0000256" key="2">
    <source>
        <dbReference type="ARBA" id="ARBA00023015"/>
    </source>
</evidence>
<feature type="domain" description="Outer membrane protein beta-barrel" evidence="9">
    <location>
        <begin position="373"/>
        <end position="510"/>
    </location>
</feature>
<dbReference type="InterPro" id="IPR007627">
    <property type="entry name" value="RNA_pol_sigma70_r2"/>
</dbReference>
<dbReference type="PATRIC" id="fig|1339349.3.peg.2764"/>
<dbReference type="SUPFAM" id="SSF88659">
    <property type="entry name" value="Sigma3 and sigma4 domains of RNA polymerase sigma factors"/>
    <property type="match status" value="1"/>
</dbReference>
<evidence type="ECO:0000313" key="10">
    <source>
        <dbReference type="EMBL" id="KDS50679.1"/>
    </source>
</evidence>
<dbReference type="NCBIfam" id="TIGR02937">
    <property type="entry name" value="sigma70-ECF"/>
    <property type="match status" value="1"/>
</dbReference>
<dbReference type="Gene3D" id="1.10.1740.10">
    <property type="match status" value="1"/>
</dbReference>
<keyword evidence="6" id="KW-0472">Membrane</keyword>
<dbReference type="Gene3D" id="2.40.160.20">
    <property type="match status" value="1"/>
</dbReference>
<feature type="compositionally biased region" description="Basic and acidic residues" evidence="5">
    <location>
        <begin position="221"/>
        <end position="241"/>
    </location>
</feature>
<keyword evidence="6" id="KW-1133">Transmembrane helix</keyword>
<dbReference type="InterPro" id="IPR011250">
    <property type="entry name" value="OMP/PagP_B-barrel"/>
</dbReference>
<keyword evidence="2" id="KW-0805">Transcription regulation</keyword>
<feature type="domain" description="RNA polymerase sigma-70 region 2" evidence="7">
    <location>
        <begin position="21"/>
        <end position="85"/>
    </location>
</feature>
<keyword evidence="3" id="KW-0731">Sigma factor</keyword>
<dbReference type="SUPFAM" id="SSF88946">
    <property type="entry name" value="Sigma2 domain of RNA polymerase sigma factors"/>
    <property type="match status" value="1"/>
</dbReference>
<dbReference type="InterPro" id="IPR039425">
    <property type="entry name" value="RNA_pol_sigma-70-like"/>
</dbReference>
<dbReference type="InterPro" id="IPR013325">
    <property type="entry name" value="RNA_pol_sigma_r2"/>
</dbReference>
<dbReference type="AlphaFoldDB" id="A0A078RZR4"/>
<feature type="region of interest" description="Disordered" evidence="5">
    <location>
        <begin position="205"/>
        <end position="241"/>
    </location>
</feature>
<dbReference type="Pfam" id="PF13568">
    <property type="entry name" value="OMP_b-brl_2"/>
    <property type="match status" value="1"/>
</dbReference>